<feature type="compositionally biased region" description="Acidic residues" evidence="1">
    <location>
        <begin position="501"/>
        <end position="512"/>
    </location>
</feature>
<accession>A0A7X0AZA0</accession>
<evidence type="ECO:0000313" key="2">
    <source>
        <dbReference type="EMBL" id="MBB6251421.1"/>
    </source>
</evidence>
<dbReference type="EMBL" id="JACIIZ010000005">
    <property type="protein sequence ID" value="MBB6251421.1"/>
    <property type="molecule type" value="Genomic_DNA"/>
</dbReference>
<comment type="caution">
    <text evidence="2">The sequence shown here is derived from an EMBL/GenBank/DDBJ whole genome shotgun (WGS) entry which is preliminary data.</text>
</comment>
<proteinExistence type="predicted"/>
<name>A0A7X0AZA0_9PROT</name>
<evidence type="ECO:0000256" key="1">
    <source>
        <dbReference type="SAM" id="MobiDB-lite"/>
    </source>
</evidence>
<dbReference type="GO" id="GO:0005198">
    <property type="term" value="F:structural molecule activity"/>
    <property type="evidence" value="ECO:0007669"/>
    <property type="project" value="InterPro"/>
</dbReference>
<dbReference type="GO" id="GO:0019068">
    <property type="term" value="P:virion assembly"/>
    <property type="evidence" value="ECO:0007669"/>
    <property type="project" value="InterPro"/>
</dbReference>
<reference evidence="2 3" key="1">
    <citation type="submission" date="2020-08" db="EMBL/GenBank/DDBJ databases">
        <title>Genomic Encyclopedia of Type Strains, Phase IV (KMG-IV): sequencing the most valuable type-strain genomes for metagenomic binning, comparative biology and taxonomic classification.</title>
        <authorList>
            <person name="Goeker M."/>
        </authorList>
    </citation>
    <scope>NUCLEOTIDE SEQUENCE [LARGE SCALE GENOMIC DNA]</scope>
    <source>
        <strain evidence="2 3">DSM 22198</strain>
    </source>
</reference>
<evidence type="ECO:0000313" key="3">
    <source>
        <dbReference type="Proteomes" id="UP000539175"/>
    </source>
</evidence>
<keyword evidence="3" id="KW-1185">Reference proteome</keyword>
<dbReference type="Proteomes" id="UP000539175">
    <property type="component" value="Unassembled WGS sequence"/>
</dbReference>
<dbReference type="InterPro" id="IPR006429">
    <property type="entry name" value="Phage_lambda_portal"/>
</dbReference>
<gene>
    <name evidence="2" type="ORF">FHS74_001972</name>
</gene>
<feature type="region of interest" description="Disordered" evidence="1">
    <location>
        <begin position="486"/>
        <end position="512"/>
    </location>
</feature>
<dbReference type="AlphaFoldDB" id="A0A7X0AZA0"/>
<dbReference type="NCBIfam" id="TIGR01539">
    <property type="entry name" value="portal_lambda"/>
    <property type="match status" value="1"/>
</dbReference>
<feature type="region of interest" description="Disordered" evidence="1">
    <location>
        <begin position="29"/>
        <end position="52"/>
    </location>
</feature>
<sequence>MAPPMRLRARVKGTDMYVDATYPQAMANTPMGGSASAPYQTAGRGPRSRAWRAPGIGPNAALDYSAGTLRRQTRELMRQNPTARTIRDRLTSNVVGTGIVPEIADEAVKVAFNAWTDDCALDGTLDFYGIQDQAFAAVVEAGEVLVRFRLVDNAIPGTVPLRLQVLEAEYLTTERNEDLGGGAYIRQGVEFNGQGQRVAYWLWPTHPEDLSPGTYNFTPTRVPASEIIHLFRPDRPGQIRGITWLASILGLLKDIAEYNDAEVVRKKVAALFVGFVKRPFPKDGVDSDDLVKMFGAAAAVSDDNVGNVEMEPGSLQFLDPGEEIEFAEPADVGNQYAEFLKQQWQSIAAAMGILYEQLRGDYASGNDRLYRAAINEFKRRIRQLQHHLMVFQLCRPVWNRWVLVAKLVGVIPADYVGSAVPWLPEEWPYINPLQDVQATLAEIRGGINSRTRAAAARRSSAAEIDAENARDQTRAAGMGLVYDANARQVDNRGQMQPEAAPEVDDPEPEDKP</sequence>
<dbReference type="RefSeq" id="WP_184799911.1">
    <property type="nucleotide sequence ID" value="NZ_JACIIZ010000005.1"/>
</dbReference>
<protein>
    <submittedName>
        <fullName evidence="2">Lambda family phage portal protein</fullName>
    </submittedName>
</protein>
<organism evidence="2 3">
    <name type="scientific">Nitrospirillum iridis</name>
    <dbReference type="NCBI Taxonomy" id="765888"/>
    <lineage>
        <taxon>Bacteria</taxon>
        <taxon>Pseudomonadati</taxon>
        <taxon>Pseudomonadota</taxon>
        <taxon>Alphaproteobacteria</taxon>
        <taxon>Rhodospirillales</taxon>
        <taxon>Azospirillaceae</taxon>
        <taxon>Nitrospirillum</taxon>
    </lineage>
</organism>
<dbReference type="Pfam" id="PF05136">
    <property type="entry name" value="Phage_portal_2"/>
    <property type="match status" value="1"/>
</dbReference>